<protein>
    <submittedName>
        <fullName evidence="2">Uncharacterized protein</fullName>
    </submittedName>
</protein>
<feature type="compositionally biased region" description="Acidic residues" evidence="1">
    <location>
        <begin position="625"/>
        <end position="651"/>
    </location>
</feature>
<dbReference type="AlphaFoldDB" id="A0A9P5NMY6"/>
<sequence length="651" mass="74365">MNAFSEHLHKFGLNFFALIVVNLMHEIELGIWKALILHLIQILHAHGQNVVHEFNARFRQVAAFGCLTIHKFPHNVADLTKLAARDYEDILQCCIPCLEGLLPSPHNETILDLLYILNYWHSLTKLRMHTDTTLQIFRQVTTLLGDALHYFANETCKHFNTFEMDKEYQARNRATTQCIAKTSGPGNPSSTTDMPSVPAQVLPGALLPVLPQVPAQVLLGASLPAPPPALPQPTSGKRRKYFNVSTPKTHFFPDYADQIEKFGTTDNLTTTLGESRHTRIKGYNNQTNFNNATPQIIGMEVREAVHARMTHELESLKAESSSSFTSTTDFAQTEELDRSYYIACDEKNKVYIPDFLRERQEDPAYHEFLSHLKTYFLLMRSGNAIPGEDPKFSDDELSQVIIKDDFIFAHATAAFNYMTYNIRRDQDTVNINSGRRDIMLPSFEDDSSTHPYWYARVLGIYHAHVFYGKALKAEHVNFLFVWWFGCDTEWTGGPSNLRLDHVGYVPSSDHDAFGFLDPRLVLRACHLIPAFSLGRNLWLLGWSTAQDSLIGDWENYYVNWFVDRDMMMHYVGTGVGHHKTADFPREDGQLKTSLSGEFYMENDSHNEEAITAPEIITSIQPDDKVYDDEEELEGAQDDDDENNFEEEVYEL</sequence>
<organism evidence="2 3">
    <name type="scientific">Gymnopilus junonius</name>
    <name type="common">Spectacular rustgill mushroom</name>
    <name type="synonym">Gymnopilus spectabilis subsp. junonius</name>
    <dbReference type="NCBI Taxonomy" id="109634"/>
    <lineage>
        <taxon>Eukaryota</taxon>
        <taxon>Fungi</taxon>
        <taxon>Dikarya</taxon>
        <taxon>Basidiomycota</taxon>
        <taxon>Agaricomycotina</taxon>
        <taxon>Agaricomycetes</taxon>
        <taxon>Agaricomycetidae</taxon>
        <taxon>Agaricales</taxon>
        <taxon>Agaricineae</taxon>
        <taxon>Hymenogastraceae</taxon>
        <taxon>Gymnopilus</taxon>
    </lineage>
</organism>
<dbReference type="EMBL" id="JADNYJ010000046">
    <property type="protein sequence ID" value="KAF8900734.1"/>
    <property type="molecule type" value="Genomic_DNA"/>
</dbReference>
<evidence type="ECO:0000256" key="1">
    <source>
        <dbReference type="SAM" id="MobiDB-lite"/>
    </source>
</evidence>
<name>A0A9P5NMY6_GYMJU</name>
<accession>A0A9P5NMY6</accession>
<evidence type="ECO:0000313" key="3">
    <source>
        <dbReference type="Proteomes" id="UP000724874"/>
    </source>
</evidence>
<comment type="caution">
    <text evidence="2">The sequence shown here is derived from an EMBL/GenBank/DDBJ whole genome shotgun (WGS) entry which is preliminary data.</text>
</comment>
<proteinExistence type="predicted"/>
<reference evidence="2" key="1">
    <citation type="submission" date="2020-11" db="EMBL/GenBank/DDBJ databases">
        <authorList>
            <consortium name="DOE Joint Genome Institute"/>
            <person name="Ahrendt S."/>
            <person name="Riley R."/>
            <person name="Andreopoulos W."/>
            <person name="LaButti K."/>
            <person name="Pangilinan J."/>
            <person name="Ruiz-duenas F.J."/>
            <person name="Barrasa J.M."/>
            <person name="Sanchez-Garcia M."/>
            <person name="Camarero S."/>
            <person name="Miyauchi S."/>
            <person name="Serrano A."/>
            <person name="Linde D."/>
            <person name="Babiker R."/>
            <person name="Drula E."/>
            <person name="Ayuso-Fernandez I."/>
            <person name="Pacheco R."/>
            <person name="Padilla G."/>
            <person name="Ferreira P."/>
            <person name="Barriuso J."/>
            <person name="Kellner H."/>
            <person name="Castanera R."/>
            <person name="Alfaro M."/>
            <person name="Ramirez L."/>
            <person name="Pisabarro A.G."/>
            <person name="Kuo A."/>
            <person name="Tritt A."/>
            <person name="Lipzen A."/>
            <person name="He G."/>
            <person name="Yan M."/>
            <person name="Ng V."/>
            <person name="Cullen D."/>
            <person name="Martin F."/>
            <person name="Rosso M.-N."/>
            <person name="Henrissat B."/>
            <person name="Hibbett D."/>
            <person name="Martinez A.T."/>
            <person name="Grigoriev I.V."/>
        </authorList>
    </citation>
    <scope>NUCLEOTIDE SEQUENCE</scope>
    <source>
        <strain evidence="2">AH 44721</strain>
    </source>
</reference>
<gene>
    <name evidence="2" type="ORF">CPB84DRAFT_1020277</name>
</gene>
<keyword evidence="3" id="KW-1185">Reference proteome</keyword>
<feature type="region of interest" description="Disordered" evidence="1">
    <location>
        <begin position="610"/>
        <end position="651"/>
    </location>
</feature>
<dbReference type="Proteomes" id="UP000724874">
    <property type="component" value="Unassembled WGS sequence"/>
</dbReference>
<dbReference type="OrthoDB" id="2687259at2759"/>
<evidence type="ECO:0000313" key="2">
    <source>
        <dbReference type="EMBL" id="KAF8900734.1"/>
    </source>
</evidence>